<evidence type="ECO:0000256" key="8">
    <source>
        <dbReference type="ARBA" id="ARBA00022989"/>
    </source>
</evidence>
<gene>
    <name evidence="12" type="ORF">CORC01_00622</name>
</gene>
<dbReference type="AlphaFoldDB" id="A0A1G4BSE0"/>
<dbReference type="InterPro" id="IPR004205">
    <property type="entry name" value="Cyt_bc1_su8"/>
</dbReference>
<dbReference type="GO" id="GO:0045275">
    <property type="term" value="C:respiratory chain complex III"/>
    <property type="evidence" value="ECO:0007669"/>
    <property type="project" value="UniProtKB-UniRule"/>
</dbReference>
<evidence type="ECO:0000256" key="6">
    <source>
        <dbReference type="ARBA" id="ARBA00022792"/>
    </source>
</evidence>
<accession>A0A1G4BSE0</accession>
<evidence type="ECO:0000256" key="10">
    <source>
        <dbReference type="ARBA" id="ARBA00023136"/>
    </source>
</evidence>
<keyword evidence="7 11" id="KW-0249">Electron transport</keyword>
<evidence type="ECO:0000256" key="11">
    <source>
        <dbReference type="RuleBase" id="RU368118"/>
    </source>
</evidence>
<dbReference type="RefSeq" id="XP_022481418.1">
    <property type="nucleotide sequence ID" value="XM_022612279.1"/>
</dbReference>
<keyword evidence="3 11" id="KW-0813">Transport</keyword>
<evidence type="ECO:0000256" key="7">
    <source>
        <dbReference type="ARBA" id="ARBA00022982"/>
    </source>
</evidence>
<dbReference type="SUPFAM" id="SSF81508">
    <property type="entry name" value="Ubiquinone-binding protein QP-C of cytochrome bc1 complex (Ubiquinol-cytochrome c reductase)"/>
    <property type="match status" value="1"/>
</dbReference>
<protein>
    <recommendedName>
        <fullName evidence="11">Cytochrome b-c1 complex subunit 8</fullName>
    </recommendedName>
    <alternativeName>
        <fullName evidence="11">Complex III subunit 8</fullName>
    </alternativeName>
</protein>
<keyword evidence="9 11" id="KW-0496">Mitochondrion</keyword>
<evidence type="ECO:0000313" key="13">
    <source>
        <dbReference type="Proteomes" id="UP000176998"/>
    </source>
</evidence>
<evidence type="ECO:0000256" key="3">
    <source>
        <dbReference type="ARBA" id="ARBA00022448"/>
    </source>
</evidence>
<dbReference type="STRING" id="1209926.A0A1G4BSE0"/>
<keyword evidence="10 11" id="KW-0472">Membrane</keyword>
<dbReference type="GO" id="GO:0006122">
    <property type="term" value="P:mitochondrial electron transport, ubiquinol to cytochrome c"/>
    <property type="evidence" value="ECO:0007669"/>
    <property type="project" value="UniProtKB-UniRule"/>
</dbReference>
<comment type="subunit">
    <text evidence="11">Component of the ubiquinol-cytochrome c oxidoreductase (cytochrome b-c1 complex, complex III, CIII), a multisubunit enzyme composed of 3 respiratory subunits cytochrome b, cytochrome c1 and Rieske protein, 2 core protein subunits, and additional low-molecular weight protein subunits. The complex exists as an obligatory dimer and forms supercomplexes (SCs) in the inner mitochondrial membrane with cytochrome c oxidase (complex IV, CIV).</text>
</comment>
<evidence type="ECO:0000313" key="12">
    <source>
        <dbReference type="EMBL" id="OHF04283.1"/>
    </source>
</evidence>
<dbReference type="GO" id="GO:0005743">
    <property type="term" value="C:mitochondrial inner membrane"/>
    <property type="evidence" value="ECO:0007669"/>
    <property type="project" value="UniProtKB-SubCell"/>
</dbReference>
<name>A0A1G4BSE0_9PEZI</name>
<reference evidence="12 13" key="1">
    <citation type="submission" date="2016-09" db="EMBL/GenBank/DDBJ databases">
        <authorList>
            <person name="Capua I."/>
            <person name="De Benedictis P."/>
            <person name="Joannis T."/>
            <person name="Lombin L.H."/>
            <person name="Cattoli G."/>
        </authorList>
    </citation>
    <scope>NUCLEOTIDE SEQUENCE [LARGE SCALE GENOMIC DNA]</scope>
    <source>
        <strain evidence="12 13">IMI 309357</strain>
    </source>
</reference>
<comment type="caution">
    <text evidence="12">The sequence shown here is derived from an EMBL/GenBank/DDBJ whole genome shotgun (WGS) entry which is preliminary data.</text>
</comment>
<comment type="subcellular location">
    <subcellularLocation>
        <location evidence="1 11">Mitochondrion inner membrane</location>
        <topology evidence="1 11">Single-pass membrane protein</topology>
    </subcellularLocation>
</comment>
<proteinExistence type="inferred from homology"/>
<evidence type="ECO:0000256" key="4">
    <source>
        <dbReference type="ARBA" id="ARBA00022660"/>
    </source>
</evidence>
<evidence type="ECO:0000256" key="5">
    <source>
        <dbReference type="ARBA" id="ARBA00022692"/>
    </source>
</evidence>
<evidence type="ECO:0000256" key="1">
    <source>
        <dbReference type="ARBA" id="ARBA00004434"/>
    </source>
</evidence>
<dbReference type="OrthoDB" id="6683853at2759"/>
<keyword evidence="8 11" id="KW-1133">Transmembrane helix</keyword>
<keyword evidence="5 11" id="KW-0812">Transmembrane</keyword>
<feature type="transmembrane region" description="Helical" evidence="11">
    <location>
        <begin position="68"/>
        <end position="86"/>
    </location>
</feature>
<comment type="similarity">
    <text evidence="2 11">Belongs to the UQCRQ/QCR8 family.</text>
</comment>
<evidence type="ECO:0000256" key="2">
    <source>
        <dbReference type="ARBA" id="ARBA00007668"/>
    </source>
</evidence>
<dbReference type="Gene3D" id="1.20.5.210">
    <property type="entry name" value="Cytochrome b-c1 complex subunit 8"/>
    <property type="match status" value="1"/>
</dbReference>
<dbReference type="EMBL" id="MJBS01000003">
    <property type="protein sequence ID" value="OHF04283.1"/>
    <property type="molecule type" value="Genomic_DNA"/>
</dbReference>
<dbReference type="GeneID" id="34553789"/>
<organism evidence="12 13">
    <name type="scientific">Colletotrichum orchidophilum</name>
    <dbReference type="NCBI Taxonomy" id="1209926"/>
    <lineage>
        <taxon>Eukaryota</taxon>
        <taxon>Fungi</taxon>
        <taxon>Dikarya</taxon>
        <taxon>Ascomycota</taxon>
        <taxon>Pezizomycotina</taxon>
        <taxon>Sordariomycetes</taxon>
        <taxon>Hypocreomycetidae</taxon>
        <taxon>Glomerellales</taxon>
        <taxon>Glomerellaceae</taxon>
        <taxon>Colletotrichum</taxon>
    </lineage>
</organism>
<dbReference type="InterPro" id="IPR036642">
    <property type="entry name" value="Cyt_bc1_su8_sf"/>
</dbReference>
<evidence type="ECO:0000256" key="9">
    <source>
        <dbReference type="ARBA" id="ARBA00023128"/>
    </source>
</evidence>
<dbReference type="Pfam" id="PF02939">
    <property type="entry name" value="UcrQ"/>
    <property type="match status" value="1"/>
</dbReference>
<keyword evidence="6 11" id="KW-0999">Mitochondrion inner membrane</keyword>
<keyword evidence="13" id="KW-1185">Reference proteome</keyword>
<keyword evidence="4 11" id="KW-0679">Respiratory chain</keyword>
<dbReference type="Proteomes" id="UP000176998">
    <property type="component" value="Unassembled WGS sequence"/>
</dbReference>
<sequence length="94" mass="10334">MKPTQPMQTSPLVPIGQYGVWKGWWGNIDGEKQKGIITHSIVPTRLNILAEAGHGAVFNVWRRSLSQVWFFGPSMIAAGALCIGKIKGMTTRVN</sequence>
<comment type="function">
    <text evidence="11">Component of the ubiquinol-cytochrome c oxidoreductase, a multisubunit transmembrane complex that is part of the mitochondrial electron transport chain which drives oxidative phosphorylation. The complex plays an important role in the uptake of multiple carbon sources present in different host niches.</text>
</comment>